<evidence type="ECO:0000313" key="1">
    <source>
        <dbReference type="EMBL" id="RCU47133.1"/>
    </source>
</evidence>
<reference evidence="1 2" key="1">
    <citation type="submission" date="2018-07" db="EMBL/GenBank/DDBJ databases">
        <title>Genome sequences of Haloplanus salinus JCM 18368T.</title>
        <authorList>
            <person name="Kim Y.B."/>
            <person name="Roh S.W."/>
        </authorList>
    </citation>
    <scope>NUCLEOTIDE SEQUENCE [LARGE SCALE GENOMIC DNA]</scope>
    <source>
        <strain evidence="1 2">JCM 18368</strain>
    </source>
</reference>
<keyword evidence="2" id="KW-1185">Reference proteome</keyword>
<dbReference type="Proteomes" id="UP000252189">
    <property type="component" value="Unassembled WGS sequence"/>
</dbReference>
<evidence type="ECO:0000313" key="2">
    <source>
        <dbReference type="Proteomes" id="UP000252189"/>
    </source>
</evidence>
<organism evidence="1 2">
    <name type="scientific">Haloplanus salinus</name>
    <dbReference type="NCBI Taxonomy" id="1126245"/>
    <lineage>
        <taxon>Archaea</taxon>
        <taxon>Methanobacteriati</taxon>
        <taxon>Methanobacteriota</taxon>
        <taxon>Stenosarchaea group</taxon>
        <taxon>Halobacteria</taxon>
        <taxon>Halobacteriales</taxon>
        <taxon>Haloferacaceae</taxon>
        <taxon>Haloplanus</taxon>
    </lineage>
</organism>
<dbReference type="EMBL" id="QPHM01000001">
    <property type="protein sequence ID" value="RCU47133.1"/>
    <property type="molecule type" value="Genomic_DNA"/>
</dbReference>
<proteinExistence type="predicted"/>
<gene>
    <name evidence="1" type="ORF">DU504_07360</name>
</gene>
<protein>
    <submittedName>
        <fullName evidence="1">Uncharacterized protein</fullName>
    </submittedName>
</protein>
<name>A0A368NAT2_9EURY</name>
<sequence>MSVLACRKRPDARPVTTRTIDVVTAPGRPATGSLAAGVGTLARFVVTSSAGPGGTDVGWTAGLADAAHARL</sequence>
<accession>A0A368NAT2</accession>
<dbReference type="AlphaFoldDB" id="A0A368NAT2"/>
<comment type="caution">
    <text evidence="1">The sequence shown here is derived from an EMBL/GenBank/DDBJ whole genome shotgun (WGS) entry which is preliminary data.</text>
</comment>